<dbReference type="Pfam" id="PF10502">
    <property type="entry name" value="Peptidase_S26"/>
    <property type="match status" value="1"/>
</dbReference>
<dbReference type="GO" id="GO:0006465">
    <property type="term" value="P:signal peptide processing"/>
    <property type="evidence" value="ECO:0007669"/>
    <property type="project" value="InterPro"/>
</dbReference>
<dbReference type="AlphaFoldDB" id="A0A846MW11"/>
<gene>
    <name evidence="2" type="ORF">FHS83_000884</name>
</gene>
<dbReference type="InterPro" id="IPR036286">
    <property type="entry name" value="LexA/Signal_pep-like_sf"/>
</dbReference>
<evidence type="ECO:0000313" key="3">
    <source>
        <dbReference type="Proteomes" id="UP000570514"/>
    </source>
</evidence>
<reference evidence="2 3" key="1">
    <citation type="submission" date="2020-03" db="EMBL/GenBank/DDBJ databases">
        <title>Genomic Encyclopedia of Type Strains, Phase IV (KMG-IV): sequencing the most valuable type-strain genomes for metagenomic binning, comparative biology and taxonomic classification.</title>
        <authorList>
            <person name="Goeker M."/>
        </authorList>
    </citation>
    <scope>NUCLEOTIDE SEQUENCE [LARGE SCALE GENOMIC DNA]</scope>
    <source>
        <strain evidence="2 3">DSM 19867</strain>
    </source>
</reference>
<accession>A0A846MW11</accession>
<evidence type="ECO:0000313" key="2">
    <source>
        <dbReference type="EMBL" id="NIK87566.1"/>
    </source>
</evidence>
<proteinExistence type="predicted"/>
<name>A0A846MW11_9PROT</name>
<dbReference type="SUPFAM" id="SSF51306">
    <property type="entry name" value="LexA/Signal peptidase"/>
    <property type="match status" value="1"/>
</dbReference>
<dbReference type="Proteomes" id="UP000570514">
    <property type="component" value="Unassembled WGS sequence"/>
</dbReference>
<evidence type="ECO:0000259" key="1">
    <source>
        <dbReference type="Pfam" id="PF10502"/>
    </source>
</evidence>
<dbReference type="Gene3D" id="2.10.109.10">
    <property type="entry name" value="Umud Fragment, subunit A"/>
    <property type="match status" value="1"/>
</dbReference>
<feature type="domain" description="Peptidase S26" evidence="1">
    <location>
        <begin position="8"/>
        <end position="162"/>
    </location>
</feature>
<protein>
    <submittedName>
        <fullName evidence="2">Conjugative transfer signal peptidase TraF</fullName>
    </submittedName>
</protein>
<dbReference type="EMBL" id="JAASRM010000001">
    <property type="protein sequence ID" value="NIK87566.1"/>
    <property type="molecule type" value="Genomic_DNA"/>
</dbReference>
<sequence length="164" mass="17888">MSPRGAILLVAGGAAAALFAPHAPRLVWNATASAPIGLYRLLPIRDFGRGDLVLAKPPHWVRPLAAKRGYLPFNVPLVKCIAALAGDKICADGNRIVINGHIAALRQERDASHRPLPHWSGCQILRPDEVFLLMADVPSSFDGRYFGPVSRHAVLGKLRPLWIW</sequence>
<keyword evidence="3" id="KW-1185">Reference proteome</keyword>
<organism evidence="2 3">
    <name type="scientific">Rhizomicrobium palustre</name>
    <dbReference type="NCBI Taxonomy" id="189966"/>
    <lineage>
        <taxon>Bacteria</taxon>
        <taxon>Pseudomonadati</taxon>
        <taxon>Pseudomonadota</taxon>
        <taxon>Alphaproteobacteria</taxon>
        <taxon>Micropepsales</taxon>
        <taxon>Micropepsaceae</taxon>
        <taxon>Rhizomicrobium</taxon>
    </lineage>
</organism>
<dbReference type="RefSeq" id="WP_167081305.1">
    <property type="nucleotide sequence ID" value="NZ_BAAADC010000001.1"/>
</dbReference>
<dbReference type="InterPro" id="IPR019533">
    <property type="entry name" value="Peptidase_S26"/>
</dbReference>
<dbReference type="GO" id="GO:0004252">
    <property type="term" value="F:serine-type endopeptidase activity"/>
    <property type="evidence" value="ECO:0007669"/>
    <property type="project" value="InterPro"/>
</dbReference>
<comment type="caution">
    <text evidence="2">The sequence shown here is derived from an EMBL/GenBank/DDBJ whole genome shotgun (WGS) entry which is preliminary data.</text>
</comment>